<reference evidence="5 6" key="1">
    <citation type="submission" date="2017-02" db="UniProtKB">
        <authorList>
            <consortium name="WormBaseParasite"/>
        </authorList>
    </citation>
    <scope>IDENTIFICATION</scope>
</reference>
<dbReference type="AlphaFoldDB" id="A0A0R3TIW5"/>
<gene>
    <name evidence="2" type="ORF">HNAJ_LOCUS6593</name>
    <name evidence="3" type="ORF">HNAJ_LOCUS7002</name>
</gene>
<evidence type="ECO:0000313" key="6">
    <source>
        <dbReference type="WBParaSite" id="HNAJ_0000700601-mRNA-1"/>
    </source>
</evidence>
<organism evidence="6">
    <name type="scientific">Rodentolepis nana</name>
    <name type="common">Dwarf tapeworm</name>
    <name type="synonym">Hymenolepis nana</name>
    <dbReference type="NCBI Taxonomy" id="102285"/>
    <lineage>
        <taxon>Eukaryota</taxon>
        <taxon>Metazoa</taxon>
        <taxon>Spiralia</taxon>
        <taxon>Lophotrochozoa</taxon>
        <taxon>Platyhelminthes</taxon>
        <taxon>Cestoda</taxon>
        <taxon>Eucestoda</taxon>
        <taxon>Cyclophyllidea</taxon>
        <taxon>Hymenolepididae</taxon>
        <taxon>Rodentolepis</taxon>
    </lineage>
</organism>
<keyword evidence="1" id="KW-0732">Signal</keyword>
<protein>
    <submittedName>
        <fullName evidence="5 6">Secreted protein</fullName>
    </submittedName>
</protein>
<evidence type="ECO:0000313" key="3">
    <source>
        <dbReference type="EMBL" id="VDO02862.1"/>
    </source>
</evidence>
<keyword evidence="4" id="KW-1185">Reference proteome</keyword>
<dbReference type="EMBL" id="UZAE01009599">
    <property type="protein sequence ID" value="VDO02862.1"/>
    <property type="molecule type" value="Genomic_DNA"/>
</dbReference>
<dbReference type="WBParaSite" id="HNAJ_0000700601-mRNA-1">
    <property type="protein sequence ID" value="HNAJ_0000700601-mRNA-1"/>
    <property type="gene ID" value="HNAJ_0000700601"/>
</dbReference>
<evidence type="ECO:0000313" key="4">
    <source>
        <dbReference type="Proteomes" id="UP000278807"/>
    </source>
</evidence>
<dbReference type="EMBL" id="UZAE01007518">
    <property type="protein sequence ID" value="VDO02453.1"/>
    <property type="molecule type" value="Genomic_DNA"/>
</dbReference>
<feature type="signal peptide" evidence="1">
    <location>
        <begin position="1"/>
        <end position="30"/>
    </location>
</feature>
<name>A0A0R3TIW5_RODNA</name>
<evidence type="ECO:0000313" key="5">
    <source>
        <dbReference type="WBParaSite" id="HNAJ_0000659701-mRNA-1"/>
    </source>
</evidence>
<dbReference type="WBParaSite" id="HNAJ_0000659701-mRNA-1">
    <property type="protein sequence ID" value="HNAJ_0000659701-mRNA-1"/>
    <property type="gene ID" value="HNAJ_0000659701"/>
</dbReference>
<sequence length="74" mass="7829">MEMATAAPPLGALIHSIVLNFLATIRMTVSVQEIFTGFTSSMQKPRVGNGWAECGAAAVQLTGIPHVNYTPILS</sequence>
<reference evidence="2 4" key="2">
    <citation type="submission" date="2018-11" db="EMBL/GenBank/DDBJ databases">
        <authorList>
            <consortium name="Pathogen Informatics"/>
        </authorList>
    </citation>
    <scope>NUCLEOTIDE SEQUENCE [LARGE SCALE GENOMIC DNA]</scope>
</reference>
<dbReference type="Proteomes" id="UP000278807">
    <property type="component" value="Unassembled WGS sequence"/>
</dbReference>
<evidence type="ECO:0000256" key="1">
    <source>
        <dbReference type="SAM" id="SignalP"/>
    </source>
</evidence>
<accession>A0A0R3TIW5</accession>
<proteinExistence type="predicted"/>
<evidence type="ECO:0000313" key="2">
    <source>
        <dbReference type="EMBL" id="VDO02453.1"/>
    </source>
</evidence>
<feature type="chain" id="PRO_5009797255" evidence="1">
    <location>
        <begin position="31"/>
        <end position="74"/>
    </location>
</feature>